<dbReference type="Pfam" id="PF08239">
    <property type="entry name" value="SH3_3"/>
    <property type="match status" value="1"/>
</dbReference>
<feature type="domain" description="SH3b" evidence="1">
    <location>
        <begin position="346"/>
        <end position="396"/>
    </location>
</feature>
<reference evidence="3 4" key="1">
    <citation type="submission" date="2018-08" db="EMBL/GenBank/DDBJ databases">
        <title>A genome reference for cultivated species of the human gut microbiota.</title>
        <authorList>
            <person name="Zou Y."/>
            <person name="Xue W."/>
            <person name="Luo G."/>
        </authorList>
    </citation>
    <scope>NUCLEOTIDE SEQUENCE [LARGE SCALE GENOMIC DNA]</scope>
    <source>
        <strain evidence="3 4">AM34-3LB</strain>
    </source>
</reference>
<evidence type="ECO:0000259" key="1">
    <source>
        <dbReference type="Pfam" id="PF08239"/>
    </source>
</evidence>
<evidence type="ECO:0000313" key="4">
    <source>
        <dbReference type="Proteomes" id="UP000284621"/>
    </source>
</evidence>
<dbReference type="RefSeq" id="WP_118381196.1">
    <property type="nucleotide sequence ID" value="NZ_CABJFJ010000009.1"/>
</dbReference>
<dbReference type="InterPro" id="IPR003646">
    <property type="entry name" value="SH3-like_bac-type"/>
</dbReference>
<proteinExistence type="predicted"/>
<dbReference type="Pfam" id="PF24032">
    <property type="entry name" value="YQBQ"/>
    <property type="match status" value="1"/>
</dbReference>
<protein>
    <submittedName>
        <fullName evidence="3">SH3 domain-containing protein</fullName>
    </submittedName>
</protein>
<name>A0A414B5C0_9FIRM</name>
<keyword evidence="4" id="KW-1185">Reference proteome</keyword>
<evidence type="ECO:0000313" key="3">
    <source>
        <dbReference type="EMBL" id="RHC64161.1"/>
    </source>
</evidence>
<accession>A0A414B5C0</accession>
<evidence type="ECO:0000259" key="2">
    <source>
        <dbReference type="Pfam" id="PF24032"/>
    </source>
</evidence>
<dbReference type="Gene3D" id="2.30.30.40">
    <property type="entry name" value="SH3 Domains"/>
    <property type="match status" value="1"/>
</dbReference>
<dbReference type="SUPFAM" id="SSF69279">
    <property type="entry name" value="Phage tail proteins"/>
    <property type="match status" value="1"/>
</dbReference>
<comment type="caution">
    <text evidence="3">The sequence shown here is derived from an EMBL/GenBank/DDBJ whole genome shotgun (WGS) entry which is preliminary data.</text>
</comment>
<dbReference type="InterPro" id="IPR056937">
    <property type="entry name" value="YqbQ/XkdQ"/>
</dbReference>
<dbReference type="AlphaFoldDB" id="A0A414B5C0"/>
<dbReference type="Proteomes" id="UP000284621">
    <property type="component" value="Unassembled WGS sequence"/>
</dbReference>
<gene>
    <name evidence="3" type="ORF">DW833_08845</name>
</gene>
<organism evidence="3 4">
    <name type="scientific">Anaerobutyricum hallii</name>
    <dbReference type="NCBI Taxonomy" id="39488"/>
    <lineage>
        <taxon>Bacteria</taxon>
        <taxon>Bacillati</taxon>
        <taxon>Bacillota</taxon>
        <taxon>Clostridia</taxon>
        <taxon>Lachnospirales</taxon>
        <taxon>Lachnospiraceae</taxon>
        <taxon>Anaerobutyricum</taxon>
    </lineage>
</organism>
<dbReference type="EMBL" id="QSID01000009">
    <property type="protein sequence ID" value="RHC64161.1"/>
    <property type="molecule type" value="Genomic_DNA"/>
</dbReference>
<feature type="domain" description="YqbQ/XkdQ" evidence="2">
    <location>
        <begin position="26"/>
        <end position="316"/>
    </location>
</feature>
<sequence>MNDIKLLVGRKQTFKDCTALVQKASVTGRRGDAPRTFTATLSDSEDHARLAANCAEGQTVIFYYDSEEEFRGLLMTDGRSNKKVLTLKAYDNCIYLCNNKRSFSYKKKTATYIFKDCLKKLGLKLGSAVDTKHKIGELVKKNTTYWDVIQDALSQTYKTTGIRYYVYSYKGKIYLEKRVVQSTMPILELDSNIQTYDMTRSIYNTRTRLVLKTSKGKKKGSTTIKDLEKKIGRFQEVESVDEDITSTEIKQRIKAFKLETGIVSKELKITAIGNMKCKSGKCIYVRMPEIDTKRIMFIEEDTHTFENGYHSMDLKLTYEKASGGTSSKSSKKSNTKNSKYTVTAKSGLQLRSEPNGKILSTMSYGTTVTSDNKKKGNWIHVKYKGSWGYAHKSWLKG</sequence>